<dbReference type="InterPro" id="IPR027417">
    <property type="entry name" value="P-loop_NTPase"/>
</dbReference>
<name>A0ABU2NBS2_9PSEU</name>
<evidence type="ECO:0000256" key="4">
    <source>
        <dbReference type="ARBA" id="ARBA00022840"/>
    </source>
</evidence>
<keyword evidence="2 7" id="KW-0812">Transmembrane</keyword>
<evidence type="ECO:0000256" key="6">
    <source>
        <dbReference type="ARBA" id="ARBA00023136"/>
    </source>
</evidence>
<dbReference type="PANTHER" id="PTHR43394">
    <property type="entry name" value="ATP-DEPENDENT PERMEASE MDL1, MITOCHONDRIAL"/>
    <property type="match status" value="1"/>
</dbReference>
<dbReference type="SUPFAM" id="SSF52540">
    <property type="entry name" value="P-loop containing nucleoside triphosphate hydrolases"/>
    <property type="match status" value="1"/>
</dbReference>
<comment type="caution">
    <text evidence="10">The sequence shown here is derived from an EMBL/GenBank/DDBJ whole genome shotgun (WGS) entry which is preliminary data.</text>
</comment>
<dbReference type="InterPro" id="IPR003593">
    <property type="entry name" value="AAA+_ATPase"/>
</dbReference>
<feature type="domain" description="ABC transporter" evidence="8">
    <location>
        <begin position="385"/>
        <end position="632"/>
    </location>
</feature>
<evidence type="ECO:0000256" key="5">
    <source>
        <dbReference type="ARBA" id="ARBA00022989"/>
    </source>
</evidence>
<keyword evidence="4 10" id="KW-0067">ATP-binding</keyword>
<organism evidence="10 11">
    <name type="scientific">Pseudonocardia charpentierae</name>
    <dbReference type="NCBI Taxonomy" id="3075545"/>
    <lineage>
        <taxon>Bacteria</taxon>
        <taxon>Bacillati</taxon>
        <taxon>Actinomycetota</taxon>
        <taxon>Actinomycetes</taxon>
        <taxon>Pseudonocardiales</taxon>
        <taxon>Pseudonocardiaceae</taxon>
        <taxon>Pseudonocardia</taxon>
    </lineage>
</organism>
<protein>
    <submittedName>
        <fullName evidence="10">ABC transporter ATP-binding protein</fullName>
    </submittedName>
</protein>
<keyword evidence="6 7" id="KW-0472">Membrane</keyword>
<proteinExistence type="predicted"/>
<evidence type="ECO:0000256" key="1">
    <source>
        <dbReference type="ARBA" id="ARBA00004651"/>
    </source>
</evidence>
<dbReference type="PANTHER" id="PTHR43394:SF1">
    <property type="entry name" value="ATP-BINDING CASSETTE SUB-FAMILY B MEMBER 10, MITOCHONDRIAL"/>
    <property type="match status" value="1"/>
</dbReference>
<dbReference type="InterPro" id="IPR036640">
    <property type="entry name" value="ABC1_TM_sf"/>
</dbReference>
<gene>
    <name evidence="10" type="ORF">RM445_13210</name>
</gene>
<feature type="transmembrane region" description="Helical" evidence="7">
    <location>
        <begin position="177"/>
        <end position="199"/>
    </location>
</feature>
<feature type="domain" description="ABC transmembrane type-1" evidence="9">
    <location>
        <begin position="64"/>
        <end position="351"/>
    </location>
</feature>
<evidence type="ECO:0000256" key="3">
    <source>
        <dbReference type="ARBA" id="ARBA00022741"/>
    </source>
</evidence>
<dbReference type="PROSITE" id="PS50893">
    <property type="entry name" value="ABC_TRANSPORTER_2"/>
    <property type="match status" value="1"/>
</dbReference>
<dbReference type="Gene3D" id="1.20.1560.10">
    <property type="entry name" value="ABC transporter type 1, transmembrane domain"/>
    <property type="match status" value="1"/>
</dbReference>
<dbReference type="Pfam" id="PF00005">
    <property type="entry name" value="ABC_tran"/>
    <property type="match status" value="1"/>
</dbReference>
<dbReference type="GO" id="GO:0005524">
    <property type="term" value="F:ATP binding"/>
    <property type="evidence" value="ECO:0007669"/>
    <property type="project" value="UniProtKB-KW"/>
</dbReference>
<dbReference type="InterPro" id="IPR003439">
    <property type="entry name" value="ABC_transporter-like_ATP-bd"/>
</dbReference>
<evidence type="ECO:0000259" key="8">
    <source>
        <dbReference type="PROSITE" id="PS50893"/>
    </source>
</evidence>
<evidence type="ECO:0000259" key="9">
    <source>
        <dbReference type="PROSITE" id="PS50929"/>
    </source>
</evidence>
<dbReference type="InterPro" id="IPR039421">
    <property type="entry name" value="Type_1_exporter"/>
</dbReference>
<comment type="subcellular location">
    <subcellularLocation>
        <location evidence="1">Cell membrane</location>
        <topology evidence="1">Multi-pass membrane protein</topology>
    </subcellularLocation>
</comment>
<feature type="transmembrane region" description="Helical" evidence="7">
    <location>
        <begin position="104"/>
        <end position="121"/>
    </location>
</feature>
<keyword evidence="11" id="KW-1185">Reference proteome</keyword>
<dbReference type="SMART" id="SM00382">
    <property type="entry name" value="AAA"/>
    <property type="match status" value="1"/>
</dbReference>
<keyword evidence="5 7" id="KW-1133">Transmembrane helix</keyword>
<dbReference type="Gene3D" id="3.40.50.300">
    <property type="entry name" value="P-loop containing nucleotide triphosphate hydrolases"/>
    <property type="match status" value="1"/>
</dbReference>
<dbReference type="SUPFAM" id="SSF90123">
    <property type="entry name" value="ABC transporter transmembrane region"/>
    <property type="match status" value="1"/>
</dbReference>
<dbReference type="PROSITE" id="PS00211">
    <property type="entry name" value="ABC_TRANSPORTER_1"/>
    <property type="match status" value="1"/>
</dbReference>
<dbReference type="PROSITE" id="PS50929">
    <property type="entry name" value="ABC_TM1F"/>
    <property type="match status" value="1"/>
</dbReference>
<evidence type="ECO:0000256" key="2">
    <source>
        <dbReference type="ARBA" id="ARBA00022692"/>
    </source>
</evidence>
<dbReference type="InterPro" id="IPR011527">
    <property type="entry name" value="ABC1_TM_dom"/>
</dbReference>
<evidence type="ECO:0000256" key="7">
    <source>
        <dbReference type="SAM" id="Phobius"/>
    </source>
</evidence>
<dbReference type="InterPro" id="IPR017871">
    <property type="entry name" value="ABC_transporter-like_CS"/>
</dbReference>
<sequence>MGDAVGDTVEDEPLIGAAELETPYWARSQLEASQAGIWTVARGAPRTALLLTAWSWRASPRWTLLALVLQLATAVATALGLLSTVDVFTNLLAAGPTPQRVVDALPALAVVVGALVARGALQAASGSVQARLLPRIEERAQDELYTGLADVELAAFDDADFTTLVQRAEQALIHLRFGASLVGDLAAAVVSTGAAVVTAGLLHPVLAPLVLLAALPQGWAGVRGAQLRMAANVRINATLRRRFVTGDLLSERQNAAELRAFTTRDVVLGEHRRIAADLGDDEVRVGLQQNRVTTVGRTLSGVGSAVGYCGLGLLLYEGLLPLALAGTAVLAMRTAAQSIVTGIYAFNRLFELGLHVDVYRTCLDDLAARRRPAALHTLEGGPATIALTDVTFRYPGQEDDALRGVTLTLRRGQVVALVGENGSGKTTLAKLVTGLYLPTSGTVTWDGRDTARIATDDLWGQVAVVMQEPLRWPVTAENNVRIGRLARPDPDDGLFTDAAARSGADAVLAELPGGLRTMLSKQFQGGRDLSGGQWQRISVARGLYRLAPVVVADEPTAALDARAEHTVFAALRSMAAAGADGLGGITVLVTHRLANVRTADQIVVLEHGRITDVGTHDALMARDGVYRELFTLQARAYTDDHRNGGAP</sequence>
<accession>A0ABU2NBS2</accession>
<feature type="transmembrane region" description="Helical" evidence="7">
    <location>
        <begin position="64"/>
        <end position="84"/>
    </location>
</feature>
<keyword evidence="3" id="KW-0547">Nucleotide-binding</keyword>
<dbReference type="Proteomes" id="UP001183202">
    <property type="component" value="Unassembled WGS sequence"/>
</dbReference>
<dbReference type="EMBL" id="JAVREJ010000008">
    <property type="protein sequence ID" value="MDT0350483.1"/>
    <property type="molecule type" value="Genomic_DNA"/>
</dbReference>
<evidence type="ECO:0000313" key="11">
    <source>
        <dbReference type="Proteomes" id="UP001183202"/>
    </source>
</evidence>
<evidence type="ECO:0000313" key="10">
    <source>
        <dbReference type="EMBL" id="MDT0350483.1"/>
    </source>
</evidence>
<reference evidence="11" key="1">
    <citation type="submission" date="2023-07" db="EMBL/GenBank/DDBJ databases">
        <title>30 novel species of actinomycetes from the DSMZ collection.</title>
        <authorList>
            <person name="Nouioui I."/>
        </authorList>
    </citation>
    <scope>NUCLEOTIDE SEQUENCE [LARGE SCALE GENOMIC DNA]</scope>
    <source>
        <strain evidence="11">DSM 45834</strain>
    </source>
</reference>